<name>A0AAW1U0K8_9CUCU</name>
<keyword evidence="3" id="KW-1185">Reference proteome</keyword>
<dbReference type="Proteomes" id="UP001431783">
    <property type="component" value="Unassembled WGS sequence"/>
</dbReference>
<proteinExistence type="predicted"/>
<feature type="coiled-coil region" evidence="1">
    <location>
        <begin position="37"/>
        <end position="64"/>
    </location>
</feature>
<protein>
    <submittedName>
        <fullName evidence="2">Uncharacterized protein</fullName>
    </submittedName>
</protein>
<keyword evidence="1" id="KW-0175">Coiled coil</keyword>
<evidence type="ECO:0000256" key="1">
    <source>
        <dbReference type="SAM" id="Coils"/>
    </source>
</evidence>
<comment type="caution">
    <text evidence="2">The sequence shown here is derived from an EMBL/GenBank/DDBJ whole genome shotgun (WGS) entry which is preliminary data.</text>
</comment>
<dbReference type="EMBL" id="JARQZJ010000031">
    <property type="protein sequence ID" value="KAK9874011.1"/>
    <property type="molecule type" value="Genomic_DNA"/>
</dbReference>
<reference evidence="2 3" key="1">
    <citation type="submission" date="2023-03" db="EMBL/GenBank/DDBJ databases">
        <title>Genome insight into feeding habits of ladybird beetles.</title>
        <authorList>
            <person name="Li H.-S."/>
            <person name="Huang Y.-H."/>
            <person name="Pang H."/>
        </authorList>
    </citation>
    <scope>NUCLEOTIDE SEQUENCE [LARGE SCALE GENOMIC DNA]</scope>
    <source>
        <strain evidence="2">SYSU_2023b</strain>
        <tissue evidence="2">Whole body</tissue>
    </source>
</reference>
<accession>A0AAW1U0K8</accession>
<dbReference type="AlphaFoldDB" id="A0AAW1U0K8"/>
<gene>
    <name evidence="2" type="ORF">WA026_002364</name>
</gene>
<evidence type="ECO:0000313" key="2">
    <source>
        <dbReference type="EMBL" id="KAK9874011.1"/>
    </source>
</evidence>
<organism evidence="2 3">
    <name type="scientific">Henosepilachna vigintioctopunctata</name>
    <dbReference type="NCBI Taxonomy" id="420089"/>
    <lineage>
        <taxon>Eukaryota</taxon>
        <taxon>Metazoa</taxon>
        <taxon>Ecdysozoa</taxon>
        <taxon>Arthropoda</taxon>
        <taxon>Hexapoda</taxon>
        <taxon>Insecta</taxon>
        <taxon>Pterygota</taxon>
        <taxon>Neoptera</taxon>
        <taxon>Endopterygota</taxon>
        <taxon>Coleoptera</taxon>
        <taxon>Polyphaga</taxon>
        <taxon>Cucujiformia</taxon>
        <taxon>Coccinelloidea</taxon>
        <taxon>Coccinellidae</taxon>
        <taxon>Epilachninae</taxon>
        <taxon>Epilachnini</taxon>
        <taxon>Henosepilachna</taxon>
    </lineage>
</organism>
<evidence type="ECO:0000313" key="3">
    <source>
        <dbReference type="Proteomes" id="UP001431783"/>
    </source>
</evidence>
<sequence>MITMRTQRKLKCTTSKTQLITNLVRNKRKHVKVSKISLQNEKNFAKAEKQLEKLNEEISDSETSQSSCTLHEDAREVSLSSILRAIDELSSEPDEETKAIVNCSMKMALNSDIFWTSPTAILRAIKYSILNRNWDDITHLLLLLLQHKEQYIPVVQCICKFMAKFNPLVKKLGLQQQFELLGIKKREANDLYQRD</sequence>